<evidence type="ECO:0000256" key="5">
    <source>
        <dbReference type="ARBA" id="ARBA00022989"/>
    </source>
</evidence>
<dbReference type="InterPro" id="IPR032808">
    <property type="entry name" value="DoxX"/>
</dbReference>
<evidence type="ECO:0000256" key="6">
    <source>
        <dbReference type="ARBA" id="ARBA00023136"/>
    </source>
</evidence>
<dbReference type="AlphaFoldDB" id="A0A7Z0DAR3"/>
<feature type="transmembrane region" description="Helical" evidence="7">
    <location>
        <begin position="37"/>
        <end position="55"/>
    </location>
</feature>
<keyword evidence="4 7" id="KW-0812">Transmembrane</keyword>
<dbReference type="GO" id="GO:0005886">
    <property type="term" value="C:plasma membrane"/>
    <property type="evidence" value="ECO:0007669"/>
    <property type="project" value="UniProtKB-SubCell"/>
</dbReference>
<feature type="transmembrane region" description="Helical" evidence="7">
    <location>
        <begin position="90"/>
        <end position="113"/>
    </location>
</feature>
<evidence type="ECO:0000256" key="7">
    <source>
        <dbReference type="SAM" id="Phobius"/>
    </source>
</evidence>
<keyword evidence="9" id="KW-1185">Reference proteome</keyword>
<feature type="transmembrane region" description="Helical" evidence="7">
    <location>
        <begin position="62"/>
        <end position="84"/>
    </location>
</feature>
<sequence length="141" mass="14017">MARLVLRGVLGIVMIAHGVQKVSSGGLGAAGASFERMGIPGGAVFGPLVALLELAGGAAMLLGLLTPIVGALFALTMLGAAVLVHGGNGFYAQAGGYEFALVLAVLSAYLAVVGPGRLSVDSRLLVPVLRRRGDRAVPAGA</sequence>
<comment type="caution">
    <text evidence="8">The sequence shown here is derived from an EMBL/GenBank/DDBJ whole genome shotgun (WGS) entry which is preliminary data.</text>
</comment>
<evidence type="ECO:0000256" key="2">
    <source>
        <dbReference type="ARBA" id="ARBA00006679"/>
    </source>
</evidence>
<dbReference type="Pfam" id="PF07681">
    <property type="entry name" value="DoxX"/>
    <property type="match status" value="1"/>
</dbReference>
<name>A0A7Z0DAR3_9ACTN</name>
<dbReference type="PANTHER" id="PTHR33452">
    <property type="entry name" value="OXIDOREDUCTASE CATD-RELATED"/>
    <property type="match status" value="1"/>
</dbReference>
<comment type="subcellular location">
    <subcellularLocation>
        <location evidence="1">Cell membrane</location>
        <topology evidence="1">Multi-pass membrane protein</topology>
    </subcellularLocation>
</comment>
<evidence type="ECO:0000313" key="8">
    <source>
        <dbReference type="EMBL" id="NYI71904.1"/>
    </source>
</evidence>
<dbReference type="Proteomes" id="UP000527616">
    <property type="component" value="Unassembled WGS sequence"/>
</dbReference>
<dbReference type="PANTHER" id="PTHR33452:SF1">
    <property type="entry name" value="INNER MEMBRANE PROTEIN YPHA-RELATED"/>
    <property type="match status" value="1"/>
</dbReference>
<dbReference type="InterPro" id="IPR051907">
    <property type="entry name" value="DoxX-like_oxidoreductase"/>
</dbReference>
<protein>
    <submittedName>
        <fullName evidence="8">Putative oxidoreductase</fullName>
    </submittedName>
</protein>
<dbReference type="RefSeq" id="WP_218843858.1">
    <property type="nucleotide sequence ID" value="NZ_JACBZS010000001.1"/>
</dbReference>
<evidence type="ECO:0000256" key="4">
    <source>
        <dbReference type="ARBA" id="ARBA00022692"/>
    </source>
</evidence>
<reference evidence="8 9" key="1">
    <citation type="submission" date="2020-07" db="EMBL/GenBank/DDBJ databases">
        <title>Sequencing the genomes of 1000 actinobacteria strains.</title>
        <authorList>
            <person name="Klenk H.-P."/>
        </authorList>
    </citation>
    <scope>NUCLEOTIDE SEQUENCE [LARGE SCALE GENOMIC DNA]</scope>
    <source>
        <strain evidence="8 9">DSM 103164</strain>
    </source>
</reference>
<comment type="similarity">
    <text evidence="2">Belongs to the DoxX family.</text>
</comment>
<proteinExistence type="inferred from homology"/>
<evidence type="ECO:0000256" key="3">
    <source>
        <dbReference type="ARBA" id="ARBA00022475"/>
    </source>
</evidence>
<accession>A0A7Z0DAR3</accession>
<keyword evidence="3" id="KW-1003">Cell membrane</keyword>
<evidence type="ECO:0000256" key="1">
    <source>
        <dbReference type="ARBA" id="ARBA00004651"/>
    </source>
</evidence>
<evidence type="ECO:0000313" key="9">
    <source>
        <dbReference type="Proteomes" id="UP000527616"/>
    </source>
</evidence>
<dbReference type="EMBL" id="JACBZS010000001">
    <property type="protein sequence ID" value="NYI71904.1"/>
    <property type="molecule type" value="Genomic_DNA"/>
</dbReference>
<organism evidence="8 9">
    <name type="scientific">Naumannella cuiyingiana</name>
    <dbReference type="NCBI Taxonomy" id="1347891"/>
    <lineage>
        <taxon>Bacteria</taxon>
        <taxon>Bacillati</taxon>
        <taxon>Actinomycetota</taxon>
        <taxon>Actinomycetes</taxon>
        <taxon>Propionibacteriales</taxon>
        <taxon>Propionibacteriaceae</taxon>
        <taxon>Naumannella</taxon>
    </lineage>
</organism>
<keyword evidence="5 7" id="KW-1133">Transmembrane helix</keyword>
<keyword evidence="6 7" id="KW-0472">Membrane</keyword>
<gene>
    <name evidence="8" type="ORF">GGQ54_002464</name>
</gene>